<accession>A0A8J2PPK9</accession>
<evidence type="ECO:0000259" key="1">
    <source>
        <dbReference type="PROSITE" id="PS50994"/>
    </source>
</evidence>
<dbReference type="GO" id="GO:0015074">
    <property type="term" value="P:DNA integration"/>
    <property type="evidence" value="ECO:0007669"/>
    <property type="project" value="InterPro"/>
</dbReference>
<protein>
    <recommendedName>
        <fullName evidence="1">Integrase catalytic domain-containing protein</fullName>
    </recommendedName>
</protein>
<dbReference type="OrthoDB" id="8958038at2759"/>
<dbReference type="PANTHER" id="PTHR47331:SF1">
    <property type="entry name" value="GAG-LIKE PROTEIN"/>
    <property type="match status" value="1"/>
</dbReference>
<dbReference type="EMBL" id="CAJVCH010526502">
    <property type="protein sequence ID" value="CAG7822491.1"/>
    <property type="molecule type" value="Genomic_DNA"/>
</dbReference>
<name>A0A8J2PPK9_9HEXA</name>
<dbReference type="InterPro" id="IPR001584">
    <property type="entry name" value="Integrase_cat-core"/>
</dbReference>
<proteinExistence type="predicted"/>
<dbReference type="InterPro" id="IPR041588">
    <property type="entry name" value="Integrase_H2C2"/>
</dbReference>
<dbReference type="Proteomes" id="UP000708208">
    <property type="component" value="Unassembled WGS sequence"/>
</dbReference>
<dbReference type="PROSITE" id="PS50994">
    <property type="entry name" value="INTEGRASE"/>
    <property type="match status" value="1"/>
</dbReference>
<dbReference type="AlphaFoldDB" id="A0A8J2PPK9"/>
<dbReference type="PANTHER" id="PTHR47331">
    <property type="entry name" value="PHD-TYPE DOMAIN-CONTAINING PROTEIN"/>
    <property type="match status" value="1"/>
</dbReference>
<keyword evidence="3" id="KW-1185">Reference proteome</keyword>
<sequence length="255" mass="29515">MRFVRFARRSNDRSPGELTGEEILRAQVFWWKIVQQDYFGKEVEALSKKQVLARDSRLMTLTPMLDSDGVIRMQGRTERAKELQLGTTFPVILHPEHHYTKLLIAHLHKESRHQGIETVISNLRMYYWVLQARSAVKRSFSECVMCKVRRARPCPPIQGVLPIERLTRQQRPFANTGIDYFGPLMVTANRKTLKRYGVIFTCLSIRAIHLEIAPDLSTDSAINAIRRFIARRGSPDVLWSDNGTNFHGADRELRK</sequence>
<organism evidence="2 3">
    <name type="scientific">Allacma fusca</name>
    <dbReference type="NCBI Taxonomy" id="39272"/>
    <lineage>
        <taxon>Eukaryota</taxon>
        <taxon>Metazoa</taxon>
        <taxon>Ecdysozoa</taxon>
        <taxon>Arthropoda</taxon>
        <taxon>Hexapoda</taxon>
        <taxon>Collembola</taxon>
        <taxon>Symphypleona</taxon>
        <taxon>Sminthuridae</taxon>
        <taxon>Allacma</taxon>
    </lineage>
</organism>
<comment type="caution">
    <text evidence="2">The sequence shown here is derived from an EMBL/GenBank/DDBJ whole genome shotgun (WGS) entry which is preliminary data.</text>
</comment>
<gene>
    <name evidence="2" type="ORF">AFUS01_LOCUS32761</name>
</gene>
<feature type="domain" description="Integrase catalytic" evidence="1">
    <location>
        <begin position="168"/>
        <end position="255"/>
    </location>
</feature>
<reference evidence="2" key="1">
    <citation type="submission" date="2021-06" db="EMBL/GenBank/DDBJ databases">
        <authorList>
            <person name="Hodson N. C."/>
            <person name="Mongue J. A."/>
            <person name="Jaron S. K."/>
        </authorList>
    </citation>
    <scope>NUCLEOTIDE SEQUENCE</scope>
</reference>
<evidence type="ECO:0000313" key="3">
    <source>
        <dbReference type="Proteomes" id="UP000708208"/>
    </source>
</evidence>
<dbReference type="Pfam" id="PF17921">
    <property type="entry name" value="Integrase_H2C2"/>
    <property type="match status" value="1"/>
</dbReference>
<feature type="non-terminal residue" evidence="2">
    <location>
        <position position="255"/>
    </location>
</feature>
<evidence type="ECO:0000313" key="2">
    <source>
        <dbReference type="EMBL" id="CAG7822491.1"/>
    </source>
</evidence>